<organism evidence="3 4">
    <name type="scientific">Pseudovibrio denitrificans</name>
    <dbReference type="NCBI Taxonomy" id="258256"/>
    <lineage>
        <taxon>Bacteria</taxon>
        <taxon>Pseudomonadati</taxon>
        <taxon>Pseudomonadota</taxon>
        <taxon>Alphaproteobacteria</taxon>
        <taxon>Hyphomicrobiales</taxon>
        <taxon>Stappiaceae</taxon>
        <taxon>Pseudovibrio</taxon>
    </lineage>
</organism>
<dbReference type="InterPro" id="IPR001387">
    <property type="entry name" value="Cro/C1-type_HTH"/>
</dbReference>
<dbReference type="SUPFAM" id="SSF47413">
    <property type="entry name" value="lambda repressor-like DNA-binding domains"/>
    <property type="match status" value="1"/>
</dbReference>
<reference evidence="4" key="1">
    <citation type="submission" date="2016-10" db="EMBL/GenBank/DDBJ databases">
        <authorList>
            <person name="Varghese N."/>
            <person name="Submissions S."/>
        </authorList>
    </citation>
    <scope>NUCLEOTIDE SEQUENCE [LARGE SCALE GENOMIC DNA]</scope>
    <source>
        <strain evidence="4">DSM 17465</strain>
    </source>
</reference>
<feature type="region of interest" description="Disordered" evidence="1">
    <location>
        <begin position="78"/>
        <end position="97"/>
    </location>
</feature>
<dbReference type="SMART" id="SM00530">
    <property type="entry name" value="HTH_XRE"/>
    <property type="match status" value="1"/>
</dbReference>
<dbReference type="Gene3D" id="1.10.260.40">
    <property type="entry name" value="lambda repressor-like DNA-binding domains"/>
    <property type="match status" value="1"/>
</dbReference>
<dbReference type="InterPro" id="IPR010982">
    <property type="entry name" value="Lambda_DNA-bd_dom_sf"/>
</dbReference>
<evidence type="ECO:0000256" key="1">
    <source>
        <dbReference type="SAM" id="MobiDB-lite"/>
    </source>
</evidence>
<dbReference type="Proteomes" id="UP000183371">
    <property type="component" value="Unassembled WGS sequence"/>
</dbReference>
<dbReference type="Pfam" id="PF13443">
    <property type="entry name" value="HTH_26"/>
    <property type="match status" value="1"/>
</dbReference>
<feature type="compositionally biased region" description="Polar residues" evidence="1">
    <location>
        <begin position="88"/>
        <end position="97"/>
    </location>
</feature>
<protein>
    <recommendedName>
        <fullName evidence="2">HTH cro/C1-type domain-containing protein</fullName>
    </recommendedName>
</protein>
<accession>A0A1I6ZWC0</accession>
<sequence length="97" mass="10410">MRCKLGDMTDLHPLQSYLDRTGQKRADFAEAIGIGVPSLSRIINRKQNVKLDLIERIVVATGFAVSADDFLTVSPPQRILKPAGQGSGSETSGAILS</sequence>
<keyword evidence="4" id="KW-1185">Reference proteome</keyword>
<dbReference type="GO" id="GO:0003677">
    <property type="term" value="F:DNA binding"/>
    <property type="evidence" value="ECO:0007669"/>
    <property type="project" value="InterPro"/>
</dbReference>
<dbReference type="EMBL" id="FPBD01000002">
    <property type="protein sequence ID" value="SFT66925.1"/>
    <property type="molecule type" value="Genomic_DNA"/>
</dbReference>
<name>A0A1I6ZWC0_9HYPH</name>
<proteinExistence type="predicted"/>
<dbReference type="CDD" id="cd00093">
    <property type="entry name" value="HTH_XRE"/>
    <property type="match status" value="1"/>
</dbReference>
<dbReference type="PROSITE" id="PS50943">
    <property type="entry name" value="HTH_CROC1"/>
    <property type="match status" value="1"/>
</dbReference>
<evidence type="ECO:0000313" key="3">
    <source>
        <dbReference type="EMBL" id="SFT66925.1"/>
    </source>
</evidence>
<dbReference type="AlphaFoldDB" id="A0A1I6ZWC0"/>
<evidence type="ECO:0000259" key="2">
    <source>
        <dbReference type="PROSITE" id="PS50943"/>
    </source>
</evidence>
<gene>
    <name evidence="3" type="ORF">SAMN05444141_102654</name>
</gene>
<evidence type="ECO:0000313" key="4">
    <source>
        <dbReference type="Proteomes" id="UP000183371"/>
    </source>
</evidence>
<feature type="domain" description="HTH cro/C1-type" evidence="2">
    <location>
        <begin position="26"/>
        <end position="70"/>
    </location>
</feature>